<accession>A0A0U1M2H4</accession>
<dbReference type="Proteomes" id="UP000054383">
    <property type="component" value="Unassembled WGS sequence"/>
</dbReference>
<evidence type="ECO:0000313" key="2">
    <source>
        <dbReference type="EMBL" id="CRG89783.1"/>
    </source>
</evidence>
<dbReference type="OrthoDB" id="4188672at2759"/>
<dbReference type="SUPFAM" id="SSF46689">
    <property type="entry name" value="Homeodomain-like"/>
    <property type="match status" value="1"/>
</dbReference>
<feature type="compositionally biased region" description="Low complexity" evidence="1">
    <location>
        <begin position="59"/>
        <end position="76"/>
    </location>
</feature>
<gene>
    <name evidence="2" type="ORF">PISL3812_06822</name>
</gene>
<dbReference type="EMBL" id="CVMT01000006">
    <property type="protein sequence ID" value="CRG89783.1"/>
    <property type="molecule type" value="Genomic_DNA"/>
</dbReference>
<dbReference type="AlphaFoldDB" id="A0A0U1M2H4"/>
<organism evidence="2 3">
    <name type="scientific">Talaromyces islandicus</name>
    <name type="common">Penicillium islandicum</name>
    <dbReference type="NCBI Taxonomy" id="28573"/>
    <lineage>
        <taxon>Eukaryota</taxon>
        <taxon>Fungi</taxon>
        <taxon>Dikarya</taxon>
        <taxon>Ascomycota</taxon>
        <taxon>Pezizomycotina</taxon>
        <taxon>Eurotiomycetes</taxon>
        <taxon>Eurotiomycetidae</taxon>
        <taxon>Eurotiales</taxon>
        <taxon>Trichocomaceae</taxon>
        <taxon>Talaromyces</taxon>
        <taxon>Talaromyces sect. Islandici</taxon>
    </lineage>
</organism>
<dbReference type="InterPro" id="IPR001005">
    <property type="entry name" value="SANT/Myb"/>
</dbReference>
<evidence type="ECO:0008006" key="4">
    <source>
        <dbReference type="Google" id="ProtNLM"/>
    </source>
</evidence>
<evidence type="ECO:0000256" key="1">
    <source>
        <dbReference type="SAM" id="MobiDB-lite"/>
    </source>
</evidence>
<proteinExistence type="predicted"/>
<dbReference type="CDD" id="cd00167">
    <property type="entry name" value="SANT"/>
    <property type="match status" value="1"/>
</dbReference>
<protein>
    <recommendedName>
        <fullName evidence="4">Myb-like domain-containing protein</fullName>
    </recommendedName>
</protein>
<evidence type="ECO:0000313" key="3">
    <source>
        <dbReference type="Proteomes" id="UP000054383"/>
    </source>
</evidence>
<name>A0A0U1M2H4_TALIS</name>
<feature type="compositionally biased region" description="Basic and acidic residues" evidence="1">
    <location>
        <begin position="128"/>
        <end position="148"/>
    </location>
</feature>
<dbReference type="STRING" id="28573.A0A0U1M2H4"/>
<sequence>MSGGRWTDALDKKLLLTYISINATGARNWDKVAAAMGPGFTIAACKLHFAKILKDGDIDAGAATTPDGSGGTPSTAGKKRKAPDTDGAKSPTKTPAKRQKKTAAATSKDKNKAKDKVKEEDEENQEDVLLKQEIKEEYELQRGGEDSD</sequence>
<reference evidence="2 3" key="1">
    <citation type="submission" date="2015-04" db="EMBL/GenBank/DDBJ databases">
        <authorList>
            <person name="Syromyatnikov M.Y."/>
            <person name="Popov V.N."/>
        </authorList>
    </citation>
    <scope>NUCLEOTIDE SEQUENCE [LARGE SCALE GENOMIC DNA]</scope>
    <source>
        <strain evidence="2">WF-38-12</strain>
    </source>
</reference>
<feature type="region of interest" description="Disordered" evidence="1">
    <location>
        <begin position="58"/>
        <end position="148"/>
    </location>
</feature>
<feature type="compositionally biased region" description="Basic and acidic residues" evidence="1">
    <location>
        <begin position="107"/>
        <end position="119"/>
    </location>
</feature>
<dbReference type="OMA" id="FHMVEQC"/>
<keyword evidence="3" id="KW-1185">Reference proteome</keyword>
<dbReference type="InterPro" id="IPR009057">
    <property type="entry name" value="Homeodomain-like_sf"/>
</dbReference>